<evidence type="ECO:0008006" key="4">
    <source>
        <dbReference type="Google" id="ProtNLM"/>
    </source>
</evidence>
<name>A0A1D1VNL8_RAMVA</name>
<gene>
    <name evidence="2" type="primary">RvY_13651</name>
    <name evidence="2" type="synonym">RvY_13651.1</name>
    <name evidence="2" type="ORF">RvY_13651-1</name>
</gene>
<proteinExistence type="predicted"/>
<keyword evidence="1" id="KW-0732">Signal</keyword>
<comment type="caution">
    <text evidence="2">The sequence shown here is derived from an EMBL/GenBank/DDBJ whole genome shotgun (WGS) entry which is preliminary data.</text>
</comment>
<sequence length="166" mass="18382">MDKLNVSLLRSLMILLPVAAIFAKGETLKVSRCSGEGMDVTLTGPFQGLLTVKGTSCQVEVRLMDSSPIMFFVPYGEKCAIKVDYLGRALFTLLISEQKTGDLGHKIYYDVKERTMLCQYYVNAALNIASDPRLGTGKLSNEIVALERSFYPVFPGVFQSNILQIE</sequence>
<keyword evidence="3" id="KW-1185">Reference proteome</keyword>
<dbReference type="AlphaFoldDB" id="A0A1D1VNL8"/>
<feature type="signal peptide" evidence="1">
    <location>
        <begin position="1"/>
        <end position="23"/>
    </location>
</feature>
<dbReference type="EMBL" id="BDGG01000009">
    <property type="protein sequence ID" value="GAV03187.1"/>
    <property type="molecule type" value="Genomic_DNA"/>
</dbReference>
<organism evidence="2 3">
    <name type="scientific">Ramazzottius varieornatus</name>
    <name type="common">Water bear</name>
    <name type="synonym">Tardigrade</name>
    <dbReference type="NCBI Taxonomy" id="947166"/>
    <lineage>
        <taxon>Eukaryota</taxon>
        <taxon>Metazoa</taxon>
        <taxon>Ecdysozoa</taxon>
        <taxon>Tardigrada</taxon>
        <taxon>Eutardigrada</taxon>
        <taxon>Parachela</taxon>
        <taxon>Hypsibioidea</taxon>
        <taxon>Ramazzottiidae</taxon>
        <taxon>Ramazzottius</taxon>
    </lineage>
</organism>
<dbReference type="Proteomes" id="UP000186922">
    <property type="component" value="Unassembled WGS sequence"/>
</dbReference>
<evidence type="ECO:0000313" key="2">
    <source>
        <dbReference type="EMBL" id="GAV03187.1"/>
    </source>
</evidence>
<dbReference type="OrthoDB" id="10055587at2759"/>
<reference evidence="2 3" key="1">
    <citation type="journal article" date="2016" name="Nat. Commun.">
        <title>Extremotolerant tardigrade genome and improved radiotolerance of human cultured cells by tardigrade-unique protein.</title>
        <authorList>
            <person name="Hashimoto T."/>
            <person name="Horikawa D.D."/>
            <person name="Saito Y."/>
            <person name="Kuwahara H."/>
            <person name="Kozuka-Hata H."/>
            <person name="Shin-I T."/>
            <person name="Minakuchi Y."/>
            <person name="Ohishi K."/>
            <person name="Motoyama A."/>
            <person name="Aizu T."/>
            <person name="Enomoto A."/>
            <person name="Kondo K."/>
            <person name="Tanaka S."/>
            <person name="Hara Y."/>
            <person name="Koshikawa S."/>
            <person name="Sagara H."/>
            <person name="Miura T."/>
            <person name="Yokobori S."/>
            <person name="Miyagawa K."/>
            <person name="Suzuki Y."/>
            <person name="Kubo T."/>
            <person name="Oyama M."/>
            <person name="Kohara Y."/>
            <person name="Fujiyama A."/>
            <person name="Arakawa K."/>
            <person name="Katayama T."/>
            <person name="Toyoda A."/>
            <person name="Kunieda T."/>
        </authorList>
    </citation>
    <scope>NUCLEOTIDE SEQUENCE [LARGE SCALE GENOMIC DNA]</scope>
    <source>
        <strain evidence="2 3">YOKOZUNA-1</strain>
    </source>
</reference>
<evidence type="ECO:0000313" key="3">
    <source>
        <dbReference type="Proteomes" id="UP000186922"/>
    </source>
</evidence>
<protein>
    <recommendedName>
        <fullName evidence="4">ZP domain-containing protein</fullName>
    </recommendedName>
</protein>
<accession>A0A1D1VNL8</accession>
<feature type="chain" id="PRO_5008898664" description="ZP domain-containing protein" evidence="1">
    <location>
        <begin position="24"/>
        <end position="166"/>
    </location>
</feature>
<evidence type="ECO:0000256" key="1">
    <source>
        <dbReference type="SAM" id="SignalP"/>
    </source>
</evidence>